<dbReference type="AlphaFoldDB" id="A0ABD1VMC3"/>
<dbReference type="EMBL" id="JBFOLJ010000005">
    <property type="protein sequence ID" value="KAL2538387.1"/>
    <property type="molecule type" value="Genomic_DNA"/>
</dbReference>
<name>A0ABD1VMC3_9LAMI</name>
<evidence type="ECO:0000313" key="2">
    <source>
        <dbReference type="Proteomes" id="UP001604277"/>
    </source>
</evidence>
<gene>
    <name evidence="1" type="ORF">Fot_19778</name>
</gene>
<evidence type="ECO:0000313" key="1">
    <source>
        <dbReference type="EMBL" id="KAL2538387.1"/>
    </source>
</evidence>
<dbReference type="Proteomes" id="UP001604277">
    <property type="component" value="Unassembled WGS sequence"/>
</dbReference>
<keyword evidence="2" id="KW-1185">Reference proteome</keyword>
<accession>A0ABD1VMC3</accession>
<reference evidence="2" key="1">
    <citation type="submission" date="2024-07" db="EMBL/GenBank/DDBJ databases">
        <title>Two chromosome-level genome assemblies of Korean endemic species Abeliophyllum distichum and Forsythia ovata (Oleaceae).</title>
        <authorList>
            <person name="Jang H."/>
        </authorList>
    </citation>
    <scope>NUCLEOTIDE SEQUENCE [LARGE SCALE GENOMIC DNA]</scope>
</reference>
<proteinExistence type="predicted"/>
<sequence>MKVVELHSTIGEDEDVDVLCSENKDLWEQVAFSEDARARAIYDITKSKTIQKACVQAQKKAELQLRSYQNMVHAKDKKLTEALTKLSKAQDLLAKLGVPGYADPKGPIGT</sequence>
<protein>
    <submittedName>
        <fullName evidence="1">Uncharacterized protein</fullName>
    </submittedName>
</protein>
<organism evidence="1 2">
    <name type="scientific">Forsythia ovata</name>
    <dbReference type="NCBI Taxonomy" id="205694"/>
    <lineage>
        <taxon>Eukaryota</taxon>
        <taxon>Viridiplantae</taxon>
        <taxon>Streptophyta</taxon>
        <taxon>Embryophyta</taxon>
        <taxon>Tracheophyta</taxon>
        <taxon>Spermatophyta</taxon>
        <taxon>Magnoliopsida</taxon>
        <taxon>eudicotyledons</taxon>
        <taxon>Gunneridae</taxon>
        <taxon>Pentapetalae</taxon>
        <taxon>asterids</taxon>
        <taxon>lamiids</taxon>
        <taxon>Lamiales</taxon>
        <taxon>Oleaceae</taxon>
        <taxon>Forsythieae</taxon>
        <taxon>Forsythia</taxon>
    </lineage>
</organism>
<comment type="caution">
    <text evidence="1">The sequence shown here is derived from an EMBL/GenBank/DDBJ whole genome shotgun (WGS) entry which is preliminary data.</text>
</comment>